<evidence type="ECO:0000313" key="2">
    <source>
        <dbReference type="EMBL" id="SKC03279.1"/>
    </source>
</evidence>
<keyword evidence="3" id="KW-1185">Reference proteome</keyword>
<proteinExistence type="predicted"/>
<dbReference type="RefSeq" id="WP_055726326.1">
    <property type="nucleotide sequence ID" value="NZ_FUYX01000011.1"/>
</dbReference>
<evidence type="ECO:0000313" key="4">
    <source>
        <dbReference type="Proteomes" id="UP000190130"/>
    </source>
</evidence>
<organism evidence="1 3">
    <name type="scientific">Bosea thiooxidans</name>
    <dbReference type="NCBI Taxonomy" id="53254"/>
    <lineage>
        <taxon>Bacteria</taxon>
        <taxon>Pseudomonadati</taxon>
        <taxon>Pseudomonadota</taxon>
        <taxon>Alphaproteobacteria</taxon>
        <taxon>Hyphomicrobiales</taxon>
        <taxon>Boseaceae</taxon>
        <taxon>Bosea</taxon>
    </lineage>
</organism>
<reference evidence="1 3" key="1">
    <citation type="submission" date="2015-10" db="EMBL/GenBank/DDBJ databases">
        <title>Draft genome of Bosea thiooxidans.</title>
        <authorList>
            <person name="Wang X."/>
        </authorList>
    </citation>
    <scope>NUCLEOTIDE SEQUENCE [LARGE SCALE GENOMIC DNA]</scope>
    <source>
        <strain evidence="1 3">CGMCC 9174</strain>
    </source>
</reference>
<sequence length="147" mass="15968">MCDYSLHNVMSTPAKVGDELVSTRFPQACTRGFCAVGQPEVAVCVMPGTELAFAADIECDRGLGLLPNRKYHARVARFRQIDLDKPYVHHDALELPDGRLVMVTSLAEGQRATVLQLPAEPAREGQAAPAIAPVPATPVAHRLWEIV</sequence>
<protein>
    <submittedName>
        <fullName evidence="1">Uncharacterized protein</fullName>
    </submittedName>
</protein>
<gene>
    <name evidence="1" type="ORF">ARD30_00960</name>
    <name evidence="2" type="ORF">SAMN05660750_03757</name>
</gene>
<evidence type="ECO:0000313" key="1">
    <source>
        <dbReference type="EMBL" id="KQK32381.1"/>
    </source>
</evidence>
<name>A0A0Q3IC20_9HYPH</name>
<dbReference type="Proteomes" id="UP000051562">
    <property type="component" value="Unassembled WGS sequence"/>
</dbReference>
<dbReference type="AlphaFoldDB" id="A0A0Q3IC20"/>
<accession>A0A0Q3IC20</accession>
<evidence type="ECO:0000313" key="3">
    <source>
        <dbReference type="Proteomes" id="UP000051562"/>
    </source>
</evidence>
<dbReference type="EMBL" id="LMAR01000001">
    <property type="protein sequence ID" value="KQK32381.1"/>
    <property type="molecule type" value="Genomic_DNA"/>
</dbReference>
<reference evidence="2 4" key="2">
    <citation type="submission" date="2017-02" db="EMBL/GenBank/DDBJ databases">
        <authorList>
            <person name="Peterson S.W."/>
        </authorList>
    </citation>
    <scope>NUCLEOTIDE SEQUENCE [LARGE SCALE GENOMIC DNA]</scope>
    <source>
        <strain evidence="2 4">DSM 9653</strain>
    </source>
</reference>
<dbReference type="Proteomes" id="UP000190130">
    <property type="component" value="Unassembled WGS sequence"/>
</dbReference>
<dbReference type="EMBL" id="FUYX01000011">
    <property type="protein sequence ID" value="SKC03279.1"/>
    <property type="molecule type" value="Genomic_DNA"/>
</dbReference>
<dbReference type="OrthoDB" id="7375646at2"/>